<feature type="domain" description="NADP-dependent oxidoreductase" evidence="4">
    <location>
        <begin position="7"/>
        <end position="259"/>
    </location>
</feature>
<dbReference type="OrthoDB" id="275427at2157"/>
<comment type="similarity">
    <text evidence="1">Belongs to the aldo/keto reductase family.</text>
</comment>
<dbReference type="PANTHER" id="PTHR43827:SF3">
    <property type="entry name" value="NADP-DEPENDENT OXIDOREDUCTASE DOMAIN-CONTAINING PROTEIN"/>
    <property type="match status" value="1"/>
</dbReference>
<dbReference type="PROSITE" id="PS00798">
    <property type="entry name" value="ALDOKETO_REDUCTASE_1"/>
    <property type="match status" value="1"/>
</dbReference>
<dbReference type="GO" id="GO:0016616">
    <property type="term" value="F:oxidoreductase activity, acting on the CH-OH group of donors, NAD or NADP as acceptor"/>
    <property type="evidence" value="ECO:0007669"/>
    <property type="project" value="UniProtKB-ARBA"/>
</dbReference>
<keyword evidence="2" id="KW-0521">NADP</keyword>
<dbReference type="PRINTS" id="PR00069">
    <property type="entry name" value="ALDKETRDTASE"/>
</dbReference>
<dbReference type="InterPro" id="IPR018170">
    <property type="entry name" value="Aldo/ket_reductase_CS"/>
</dbReference>
<accession>A0A3N6LS47</accession>
<evidence type="ECO:0000313" key="6">
    <source>
        <dbReference type="Proteomes" id="UP000273828"/>
    </source>
</evidence>
<dbReference type="AlphaFoldDB" id="A0A3N6LS47"/>
<comment type="caution">
    <text evidence="5">The sequence shown here is derived from an EMBL/GenBank/DDBJ whole genome shotgun (WGS) entry which is preliminary data.</text>
</comment>
<proteinExistence type="inferred from homology"/>
<keyword evidence="6" id="KW-1185">Reference proteome</keyword>
<dbReference type="InterPro" id="IPR036812">
    <property type="entry name" value="NAD(P)_OxRdtase_dom_sf"/>
</dbReference>
<dbReference type="PANTHER" id="PTHR43827">
    <property type="entry name" value="2,5-DIKETO-D-GLUCONIC ACID REDUCTASE"/>
    <property type="match status" value="1"/>
</dbReference>
<dbReference type="Pfam" id="PF00248">
    <property type="entry name" value="Aldo_ket_red"/>
    <property type="match status" value="1"/>
</dbReference>
<gene>
    <name evidence="5" type="ORF">EA462_08675</name>
</gene>
<dbReference type="Gene3D" id="3.20.20.100">
    <property type="entry name" value="NADP-dependent oxidoreductase domain"/>
    <property type="match status" value="1"/>
</dbReference>
<evidence type="ECO:0000313" key="5">
    <source>
        <dbReference type="EMBL" id="RQG90064.1"/>
    </source>
</evidence>
<keyword evidence="3" id="KW-0560">Oxidoreductase</keyword>
<sequence>MTPDIPPIGLGTDQNTALEDDFEVDFEACVETVTNAIEIGYRHIDTAQIYGTEPCVGAAIERSTVPRDDLFVATKVHYQRAEYEDALESVEQSLEDLGLEQIDLLYVHWPAGTYDPEGTLRAFNELHDRGVVANVGVSNFTPALLDEARDLLEPPIVAHQVELHPLLQQTELREYAERHDHRMVAYSPLIRGRVGDVPELASVAAKHDVSPAQVSLAWMAQKDVVPVPKASSETHRRENAEAIRLELDDEDIDTIDSIDQEQRIIDFEFAPWNDERN</sequence>
<evidence type="ECO:0000256" key="2">
    <source>
        <dbReference type="ARBA" id="ARBA00022857"/>
    </source>
</evidence>
<protein>
    <submittedName>
        <fullName evidence="5">Aldo/keto reductase</fullName>
    </submittedName>
</protein>
<name>A0A3N6LS47_9EURY</name>
<dbReference type="Proteomes" id="UP000273828">
    <property type="component" value="Unassembled WGS sequence"/>
</dbReference>
<evidence type="ECO:0000259" key="4">
    <source>
        <dbReference type="Pfam" id="PF00248"/>
    </source>
</evidence>
<reference evidence="5 6" key="1">
    <citation type="submission" date="2018-10" db="EMBL/GenBank/DDBJ databases">
        <title>Natrarchaeobius chitinivorans gen. nov., sp. nov., and Natrarchaeobius haloalkaliphilus sp. nov., alkaliphilic, chitin-utilizing haloarchaea from hypersaline alkaline lakes.</title>
        <authorList>
            <person name="Sorokin D.Y."/>
            <person name="Elcheninov A.G."/>
            <person name="Kostrikina N.A."/>
            <person name="Bale N.J."/>
            <person name="Sinninghe Damste J.S."/>
            <person name="Khijniak T.V."/>
            <person name="Kublanov I.V."/>
            <person name="Toshchakov S.V."/>
        </authorList>
    </citation>
    <scope>NUCLEOTIDE SEQUENCE [LARGE SCALE GENOMIC DNA]</scope>
    <source>
        <strain evidence="5 6">AArcht-Sl</strain>
    </source>
</reference>
<dbReference type="RefSeq" id="WP_124178156.1">
    <property type="nucleotide sequence ID" value="NZ_REFY01000003.1"/>
</dbReference>
<evidence type="ECO:0000256" key="1">
    <source>
        <dbReference type="ARBA" id="ARBA00007905"/>
    </source>
</evidence>
<dbReference type="PIRSF" id="PIRSF000097">
    <property type="entry name" value="AKR"/>
    <property type="match status" value="1"/>
</dbReference>
<dbReference type="EMBL" id="REFY01000003">
    <property type="protein sequence ID" value="RQG90064.1"/>
    <property type="molecule type" value="Genomic_DNA"/>
</dbReference>
<dbReference type="InterPro" id="IPR020471">
    <property type="entry name" value="AKR"/>
</dbReference>
<dbReference type="SUPFAM" id="SSF51430">
    <property type="entry name" value="NAD(P)-linked oxidoreductase"/>
    <property type="match status" value="1"/>
</dbReference>
<organism evidence="5 6">
    <name type="scientific">Natrarchaeobius halalkaliphilus</name>
    <dbReference type="NCBI Taxonomy" id="1679091"/>
    <lineage>
        <taxon>Archaea</taxon>
        <taxon>Methanobacteriati</taxon>
        <taxon>Methanobacteriota</taxon>
        <taxon>Stenosarchaea group</taxon>
        <taxon>Halobacteria</taxon>
        <taxon>Halobacteriales</taxon>
        <taxon>Natrialbaceae</taxon>
        <taxon>Natrarchaeobius</taxon>
    </lineage>
</organism>
<dbReference type="InterPro" id="IPR023210">
    <property type="entry name" value="NADP_OxRdtase_dom"/>
</dbReference>
<evidence type="ECO:0000256" key="3">
    <source>
        <dbReference type="ARBA" id="ARBA00023002"/>
    </source>
</evidence>